<evidence type="ECO:0000313" key="2">
    <source>
        <dbReference type="Proteomes" id="UP001417504"/>
    </source>
</evidence>
<name>A0AAP0JP59_9MAGN</name>
<keyword evidence="2" id="KW-1185">Reference proteome</keyword>
<comment type="caution">
    <text evidence="1">The sequence shown here is derived from an EMBL/GenBank/DDBJ whole genome shotgun (WGS) entry which is preliminary data.</text>
</comment>
<reference evidence="1 2" key="1">
    <citation type="submission" date="2024-01" db="EMBL/GenBank/DDBJ databases">
        <title>Genome assemblies of Stephania.</title>
        <authorList>
            <person name="Yang L."/>
        </authorList>
    </citation>
    <scope>NUCLEOTIDE SEQUENCE [LARGE SCALE GENOMIC DNA]</scope>
    <source>
        <strain evidence="1">QJT</strain>
        <tissue evidence="1">Leaf</tissue>
    </source>
</reference>
<accession>A0AAP0JP59</accession>
<dbReference type="Proteomes" id="UP001417504">
    <property type="component" value="Unassembled WGS sequence"/>
</dbReference>
<sequence length="72" mass="8685">MALVSTAKEYKRKTRGSTLESYSLYRQRRSTKSPNNNKIHIPWEAQIEKIVFHRRKYRDYISLKVGLRKQET</sequence>
<gene>
    <name evidence="1" type="ORF">Sjap_008262</name>
</gene>
<protein>
    <submittedName>
        <fullName evidence="1">Uncharacterized protein</fullName>
    </submittedName>
</protein>
<evidence type="ECO:0000313" key="1">
    <source>
        <dbReference type="EMBL" id="KAK9137668.1"/>
    </source>
</evidence>
<dbReference type="EMBL" id="JBBNAE010000003">
    <property type="protein sequence ID" value="KAK9137668.1"/>
    <property type="molecule type" value="Genomic_DNA"/>
</dbReference>
<organism evidence="1 2">
    <name type="scientific">Stephania japonica</name>
    <dbReference type="NCBI Taxonomy" id="461633"/>
    <lineage>
        <taxon>Eukaryota</taxon>
        <taxon>Viridiplantae</taxon>
        <taxon>Streptophyta</taxon>
        <taxon>Embryophyta</taxon>
        <taxon>Tracheophyta</taxon>
        <taxon>Spermatophyta</taxon>
        <taxon>Magnoliopsida</taxon>
        <taxon>Ranunculales</taxon>
        <taxon>Menispermaceae</taxon>
        <taxon>Menispermoideae</taxon>
        <taxon>Cissampelideae</taxon>
        <taxon>Stephania</taxon>
    </lineage>
</organism>
<dbReference type="AlphaFoldDB" id="A0AAP0JP59"/>
<proteinExistence type="predicted"/>